<feature type="chain" id="PRO_5043324876" evidence="1">
    <location>
        <begin position="32"/>
        <end position="318"/>
    </location>
</feature>
<proteinExistence type="predicted"/>
<evidence type="ECO:0000313" key="2">
    <source>
        <dbReference type="EMBL" id="XBV23581.1"/>
    </source>
</evidence>
<evidence type="ECO:0000256" key="1">
    <source>
        <dbReference type="SAM" id="SignalP"/>
    </source>
</evidence>
<organism evidence="2">
    <name type="scientific">Kribbella sp. HUAS MG21</name>
    <dbReference type="NCBI Taxonomy" id="3160966"/>
    <lineage>
        <taxon>Bacteria</taxon>
        <taxon>Bacillati</taxon>
        <taxon>Actinomycetota</taxon>
        <taxon>Actinomycetes</taxon>
        <taxon>Propionibacteriales</taxon>
        <taxon>Kribbellaceae</taxon>
        <taxon>Kribbella</taxon>
    </lineage>
</organism>
<protein>
    <submittedName>
        <fullName evidence="2">Uncharacterized protein</fullName>
    </submittedName>
</protein>
<reference evidence="2" key="1">
    <citation type="submission" date="2024-06" db="EMBL/GenBank/DDBJ databases">
        <title>Kribbella sp. strain HUAS MG21 genome sequences.</title>
        <authorList>
            <person name="Mo P."/>
        </authorList>
    </citation>
    <scope>NUCLEOTIDE SEQUENCE</scope>
    <source>
        <strain evidence="2">HUAS MG21</strain>
    </source>
</reference>
<gene>
    <name evidence="2" type="ORF">ABN611_34055</name>
</gene>
<accession>A0AAU7TA84</accession>
<dbReference type="AlphaFoldDB" id="A0AAU7TA84"/>
<keyword evidence="1" id="KW-0732">Signal</keyword>
<name>A0AAU7TA84_9ACTN</name>
<dbReference type="EMBL" id="CP158165">
    <property type="protein sequence ID" value="XBV23581.1"/>
    <property type="molecule type" value="Genomic_DNA"/>
</dbReference>
<dbReference type="RefSeq" id="WP_350276412.1">
    <property type="nucleotide sequence ID" value="NZ_CP158165.1"/>
</dbReference>
<feature type="signal peptide" evidence="1">
    <location>
        <begin position="1"/>
        <end position="31"/>
    </location>
</feature>
<sequence length="318" mass="33239">MPGRLKTAVRLATAGVLVTGMLAGAPTDALAADATADGTATAAGACKIGAGSVTAGGDHTHRVITAGSPPTVQEKSRYTDLFPEGLPRLSTLYIHDPVVPGYGGAYGGHVVIGSGLYSSSYFLTEAGEVARDQSHNFRVGGGWGDATFLESSYPYDTDPWALVNHYALRSNGTITRWDSKGGFGWTNPQSAGGFSAVKTMALISQTATYDTFLATTRGGALYTIRLPLTSPMKPVVKRVRSSTWQAFDALIAEKCGQYGTLLLGIDKDTRSGYLYAVGHANGTATVIKGLGKVPATFADPVHFRDTAEPGIAPPLYGE</sequence>